<dbReference type="GO" id="GO:0016616">
    <property type="term" value="F:oxidoreductase activity, acting on the CH-OH group of donors, NAD or NADP as acceptor"/>
    <property type="evidence" value="ECO:0007669"/>
    <property type="project" value="InterPro"/>
</dbReference>
<evidence type="ECO:0000313" key="7">
    <source>
        <dbReference type="EMBL" id="EIT71613.1"/>
    </source>
</evidence>
<dbReference type="EMBL" id="AKGD01000001">
    <property type="protein sequence ID" value="EIT71613.1"/>
    <property type="molecule type" value="Genomic_DNA"/>
</dbReference>
<evidence type="ECO:0000259" key="5">
    <source>
        <dbReference type="Pfam" id="PF02737"/>
    </source>
</evidence>
<comment type="caution">
    <text evidence="7">The sequence shown here is derived from an EMBL/GenBank/DDBJ whole genome shotgun (WGS) entry which is preliminary data.</text>
</comment>
<dbReference type="InterPro" id="IPR006108">
    <property type="entry name" value="3HC_DH_C"/>
</dbReference>
<dbReference type="PATRIC" id="fig|1172194.4.peg.1691"/>
<evidence type="ECO:0000313" key="8">
    <source>
        <dbReference type="Proteomes" id="UP000003704"/>
    </source>
</evidence>
<dbReference type="STRING" id="1172194.WQQ_17500"/>
<feature type="domain" description="3-hydroxyacyl-CoA dehydrogenase C-terminal" evidence="4">
    <location>
        <begin position="188"/>
        <end position="285"/>
    </location>
</feature>
<accession>I8TD49</accession>
<dbReference type="SUPFAM" id="SSF51735">
    <property type="entry name" value="NAD(P)-binding Rossmann-fold domains"/>
    <property type="match status" value="1"/>
</dbReference>
<dbReference type="InterPro" id="IPR013328">
    <property type="entry name" value="6PGD_dom2"/>
</dbReference>
<dbReference type="InterPro" id="IPR006180">
    <property type="entry name" value="3-OHacyl-CoA_DH_CS"/>
</dbReference>
<evidence type="ECO:0000256" key="3">
    <source>
        <dbReference type="ARBA" id="ARBA00023027"/>
    </source>
</evidence>
<dbReference type="InterPro" id="IPR036291">
    <property type="entry name" value="NAD(P)-bd_dom_sf"/>
</dbReference>
<dbReference type="FunFam" id="3.40.50.720:FF:000009">
    <property type="entry name" value="Fatty oxidation complex, alpha subunit"/>
    <property type="match status" value="1"/>
</dbReference>
<dbReference type="NCBIfam" id="NF006124">
    <property type="entry name" value="PRK08268.1"/>
    <property type="match status" value="1"/>
</dbReference>
<dbReference type="AlphaFoldDB" id="I8TD49"/>
<feature type="domain" description="3-hydroxybutyryl-CoA dehydrogenase reduced Rossmann-fold" evidence="6">
    <location>
        <begin position="349"/>
        <end position="418"/>
    </location>
</feature>
<sequence length="507" mass="54241">MSSPKIDVAVIGAGAMGSGIAQVAATAGHRVMLHDTRAGAAERAIEGIRSTLRRLVDKDRLGAQEFERIMSQFVAASALDELSGCGLVIEAIVEDLKTKQELFAKLESIVDASAILATNTSSISVTAIGAGLQRPEKLVGMHFFNPAPLMPLVEVVSGVATSSAVAEQIYALSLAWRKKPVHARSTPGFIVNRVARPYYAEGMRLAQEGAAGYATIDAVMREAGSFRMGPFELMDMIGHDVNYAVTRSVFDAFYGDPRFAPSLLQYELVQAGFFGRKSGRGFYDYREGAQPATPDDEPPAAVPTGAIVWTAGATGAALAKRLEAHGVAFEARVGEGPSQAIAAIGEAQLFVTDGRTASSLAEKVQRKDCVVIDLMLAPEDAGRVAVARALQCSDAGWDSILGLLQAAGFIVSRLSDTPGLAVMRTVAMLANEANDAVHQQVCSPEDVDIAMRSGVAYPKGPLEWAQVIGTHRVLEVLDNLFEFYREPRYRASPRLRQSRFQADTRSP</sequence>
<dbReference type="Proteomes" id="UP000003704">
    <property type="component" value="Unassembled WGS sequence"/>
</dbReference>
<evidence type="ECO:0000259" key="6">
    <source>
        <dbReference type="Pfam" id="PF18321"/>
    </source>
</evidence>
<dbReference type="GO" id="GO:0006631">
    <property type="term" value="P:fatty acid metabolic process"/>
    <property type="evidence" value="ECO:0007669"/>
    <property type="project" value="InterPro"/>
</dbReference>
<dbReference type="Gene3D" id="1.10.1040.10">
    <property type="entry name" value="N-(1-d-carboxylethyl)-l-norvaline Dehydrogenase, domain 2"/>
    <property type="match status" value="1"/>
</dbReference>
<evidence type="ECO:0000256" key="1">
    <source>
        <dbReference type="ARBA" id="ARBA00009463"/>
    </source>
</evidence>
<dbReference type="InterPro" id="IPR006176">
    <property type="entry name" value="3-OHacyl-CoA_DH_NAD-bd"/>
</dbReference>
<protein>
    <submittedName>
        <fullName evidence="7">3-hydroxy-acyl-CoA dehydrogenase</fullName>
    </submittedName>
</protein>
<gene>
    <name evidence="7" type="ORF">WQQ_17500</name>
</gene>
<dbReference type="Pfam" id="PF18321">
    <property type="entry name" value="3HCDH_RFF"/>
    <property type="match status" value="1"/>
</dbReference>
<keyword evidence="3" id="KW-0520">NAD</keyword>
<dbReference type="GO" id="GO:0070403">
    <property type="term" value="F:NAD+ binding"/>
    <property type="evidence" value="ECO:0007669"/>
    <property type="project" value="InterPro"/>
</dbReference>
<feature type="domain" description="3-hydroxyacyl-CoA dehydrogenase NAD binding" evidence="5">
    <location>
        <begin position="8"/>
        <end position="184"/>
    </location>
</feature>
<dbReference type="InterPro" id="IPR041040">
    <property type="entry name" value="3HCDH_RFF"/>
</dbReference>
<dbReference type="SUPFAM" id="SSF48179">
    <property type="entry name" value="6-phosphogluconate dehydrogenase C-terminal domain-like"/>
    <property type="match status" value="2"/>
</dbReference>
<dbReference type="Gene3D" id="1.10.1040.50">
    <property type="match status" value="1"/>
</dbReference>
<keyword evidence="2" id="KW-0560">Oxidoreductase</keyword>
<dbReference type="PANTHER" id="PTHR48075:SF5">
    <property type="entry name" value="3-HYDROXYBUTYRYL-COA DEHYDROGENASE"/>
    <property type="match status" value="1"/>
</dbReference>
<comment type="similarity">
    <text evidence="1">Belongs to the 3-hydroxyacyl-CoA dehydrogenase family.</text>
</comment>
<evidence type="ECO:0000256" key="2">
    <source>
        <dbReference type="ARBA" id="ARBA00023002"/>
    </source>
</evidence>
<evidence type="ECO:0000259" key="4">
    <source>
        <dbReference type="Pfam" id="PF00725"/>
    </source>
</evidence>
<name>I8TD49_9GAMM</name>
<dbReference type="Pfam" id="PF02737">
    <property type="entry name" value="3HCDH_N"/>
    <property type="match status" value="1"/>
</dbReference>
<dbReference type="Gene3D" id="3.40.50.720">
    <property type="entry name" value="NAD(P)-binding Rossmann-like Domain"/>
    <property type="match status" value="1"/>
</dbReference>
<organism evidence="7 8">
    <name type="scientific">Hydrocarboniphaga effusa AP103</name>
    <dbReference type="NCBI Taxonomy" id="1172194"/>
    <lineage>
        <taxon>Bacteria</taxon>
        <taxon>Pseudomonadati</taxon>
        <taxon>Pseudomonadota</taxon>
        <taxon>Gammaproteobacteria</taxon>
        <taxon>Nevskiales</taxon>
        <taxon>Nevskiaceae</taxon>
        <taxon>Hydrocarboniphaga</taxon>
    </lineage>
</organism>
<proteinExistence type="inferred from homology"/>
<dbReference type="Pfam" id="PF00725">
    <property type="entry name" value="3HCDH"/>
    <property type="match status" value="2"/>
</dbReference>
<reference evidence="7 8" key="1">
    <citation type="journal article" date="2012" name="J. Bacteriol.">
        <title>Genome Sequence of n-Alkane-Degrading Hydrocarboniphaga effusa Strain AP103T (ATCC BAA-332T).</title>
        <authorList>
            <person name="Chang H.K."/>
            <person name="Zylstra G.J."/>
            <person name="Chae J.C."/>
        </authorList>
    </citation>
    <scope>NUCLEOTIDE SEQUENCE [LARGE SCALE GENOMIC DNA]</scope>
    <source>
        <strain evidence="7 8">AP103</strain>
    </source>
</reference>
<keyword evidence="8" id="KW-1185">Reference proteome</keyword>
<dbReference type="PROSITE" id="PS00067">
    <property type="entry name" value="3HCDH"/>
    <property type="match status" value="1"/>
</dbReference>
<dbReference type="InterPro" id="IPR008927">
    <property type="entry name" value="6-PGluconate_DH-like_C_sf"/>
</dbReference>
<feature type="domain" description="3-hydroxyacyl-CoA dehydrogenase C-terminal" evidence="4">
    <location>
        <begin position="419"/>
        <end position="497"/>
    </location>
</feature>
<dbReference type="PANTHER" id="PTHR48075">
    <property type="entry name" value="3-HYDROXYACYL-COA DEHYDROGENASE FAMILY PROTEIN"/>
    <property type="match status" value="1"/>
</dbReference>